<dbReference type="AlphaFoldDB" id="A0A4Z1KKU0"/>
<organism evidence="7 8">
    <name type="scientific">Botrytis porri</name>
    <dbReference type="NCBI Taxonomy" id="87229"/>
    <lineage>
        <taxon>Eukaryota</taxon>
        <taxon>Fungi</taxon>
        <taxon>Dikarya</taxon>
        <taxon>Ascomycota</taxon>
        <taxon>Pezizomycotina</taxon>
        <taxon>Leotiomycetes</taxon>
        <taxon>Helotiales</taxon>
        <taxon>Sclerotiniaceae</taxon>
        <taxon>Botrytis</taxon>
    </lineage>
</organism>
<keyword evidence="2" id="KW-0285">Flavoprotein</keyword>
<keyword evidence="3" id="KW-0274">FAD</keyword>
<dbReference type="STRING" id="87229.A0A4Z1KKU0"/>
<evidence type="ECO:0000256" key="1">
    <source>
        <dbReference type="ARBA" id="ARBA00001974"/>
    </source>
</evidence>
<comment type="caution">
    <text evidence="7">The sequence shown here is derived from an EMBL/GenBank/DDBJ whole genome shotgun (WGS) entry which is preliminary data.</text>
</comment>
<keyword evidence="8" id="KW-1185">Reference proteome</keyword>
<reference evidence="7 8" key="1">
    <citation type="submission" date="2017-12" db="EMBL/GenBank/DDBJ databases">
        <title>Comparative genomics of Botrytis spp.</title>
        <authorList>
            <person name="Valero-Jimenez C.A."/>
            <person name="Tapia P."/>
            <person name="Veloso J."/>
            <person name="Silva-Moreno E."/>
            <person name="Staats M."/>
            <person name="Valdes J.H."/>
            <person name="Van Kan J.A.L."/>
        </authorList>
    </citation>
    <scope>NUCLEOTIDE SEQUENCE [LARGE SCALE GENOMIC DNA]</scope>
    <source>
        <strain evidence="7 8">MUCL3349</strain>
    </source>
</reference>
<keyword evidence="4" id="KW-0560">Oxidoreductase</keyword>
<protein>
    <recommendedName>
        <fullName evidence="6">FAD-binding domain-containing protein</fullName>
    </recommendedName>
</protein>
<dbReference type="InterPro" id="IPR036188">
    <property type="entry name" value="FAD/NAD-bd_sf"/>
</dbReference>
<feature type="chain" id="PRO_5021235149" description="FAD-binding domain-containing protein" evidence="5">
    <location>
        <begin position="20"/>
        <end position="554"/>
    </location>
</feature>
<evidence type="ECO:0000313" key="8">
    <source>
        <dbReference type="Proteomes" id="UP000297280"/>
    </source>
</evidence>
<dbReference type="GO" id="GO:0016709">
    <property type="term" value="F:oxidoreductase activity, acting on paired donors, with incorporation or reduction of molecular oxygen, NAD(P)H as one donor, and incorporation of one atom of oxygen"/>
    <property type="evidence" value="ECO:0007669"/>
    <property type="project" value="UniProtKB-ARBA"/>
</dbReference>
<dbReference type="Gene3D" id="3.40.30.120">
    <property type="match status" value="1"/>
</dbReference>
<dbReference type="Proteomes" id="UP000297280">
    <property type="component" value="Unassembled WGS sequence"/>
</dbReference>
<proteinExistence type="predicted"/>
<sequence length="554" mass="62491">MRSTAVLIVGAGPTGLTLALELTLQKIPFILIDPLFSQSPNSRALVLHTRSMELFSRHPSLISNLLPLCKQNLGLSFYVNKKNAFEMDLTRESMGVLDTEYSGPYFLSQRETESCLEKQLEEYGGKVERGTKAISIVQDDNGVSVRVKHIRQDGYEESDEEEIHCQYIVGCDGSHSMVRKSAGLKFEGSAYQSDFVLADVKLKWEYASDRLTLFMGNEFMMCLPLKDGVHRLVLSTPNSKNDESTYGEAKDDAPELKEFEEAFKRLAMGDIELEDPPMWITRFKLHHRLADSFRNGRIFIAGDAAHIHSPAGGQGMNTGIQDAINLGWKLGAVLRNQRKESFLDSYSIERRRVGINLLKGTDQVFEFMATTNPIFLYLRNTLFPWMAPIAFKKGANRARRYRFITQLGIRYRHSSICKTASAYYGPRRGGDRAPDGKIILTDTQEETNLYSLFNGPTHHLLLFSGLGRESMDAQDLLETVGTDFPEKEQSWLKIHRIVGGEKKGGEGIYDEAGILHERYGFVNEPGYVCVRPDTHIEYIGTMKGLAEWKASLLL</sequence>
<dbReference type="InterPro" id="IPR050641">
    <property type="entry name" value="RIFMO-like"/>
</dbReference>
<evidence type="ECO:0000259" key="6">
    <source>
        <dbReference type="Pfam" id="PF01494"/>
    </source>
</evidence>
<dbReference type="PRINTS" id="PR00420">
    <property type="entry name" value="RNGMNOXGNASE"/>
</dbReference>
<dbReference type="Pfam" id="PF01494">
    <property type="entry name" value="FAD_binding_3"/>
    <property type="match status" value="1"/>
</dbReference>
<evidence type="ECO:0000256" key="2">
    <source>
        <dbReference type="ARBA" id="ARBA00022630"/>
    </source>
</evidence>
<dbReference type="Gene3D" id="3.30.70.2450">
    <property type="match status" value="1"/>
</dbReference>
<dbReference type="PANTHER" id="PTHR43004:SF19">
    <property type="entry name" value="BINDING MONOOXYGENASE, PUTATIVE (JCVI)-RELATED"/>
    <property type="match status" value="1"/>
</dbReference>
<feature type="signal peptide" evidence="5">
    <location>
        <begin position="1"/>
        <end position="19"/>
    </location>
</feature>
<dbReference type="Gene3D" id="3.50.50.60">
    <property type="entry name" value="FAD/NAD(P)-binding domain"/>
    <property type="match status" value="1"/>
</dbReference>
<evidence type="ECO:0000256" key="3">
    <source>
        <dbReference type="ARBA" id="ARBA00022827"/>
    </source>
</evidence>
<evidence type="ECO:0000313" key="7">
    <source>
        <dbReference type="EMBL" id="TGO86198.1"/>
    </source>
</evidence>
<evidence type="ECO:0000256" key="5">
    <source>
        <dbReference type="SAM" id="SignalP"/>
    </source>
</evidence>
<accession>A0A4Z1KKU0</accession>
<feature type="domain" description="FAD-binding" evidence="6">
    <location>
        <begin position="4"/>
        <end position="358"/>
    </location>
</feature>
<dbReference type="InterPro" id="IPR002938">
    <property type="entry name" value="FAD-bd"/>
</dbReference>
<gene>
    <name evidence="7" type="ORF">BPOR_0325g00070</name>
</gene>
<keyword evidence="5" id="KW-0732">Signal</keyword>
<dbReference type="EMBL" id="PQXO01000324">
    <property type="protein sequence ID" value="TGO86198.1"/>
    <property type="molecule type" value="Genomic_DNA"/>
</dbReference>
<comment type="cofactor">
    <cofactor evidence="1">
        <name>FAD</name>
        <dbReference type="ChEBI" id="CHEBI:57692"/>
    </cofactor>
</comment>
<dbReference type="PANTHER" id="PTHR43004">
    <property type="entry name" value="TRK SYSTEM POTASSIUM UPTAKE PROTEIN"/>
    <property type="match status" value="1"/>
</dbReference>
<evidence type="ECO:0000256" key="4">
    <source>
        <dbReference type="ARBA" id="ARBA00023002"/>
    </source>
</evidence>
<dbReference type="SUPFAM" id="SSF51905">
    <property type="entry name" value="FAD/NAD(P)-binding domain"/>
    <property type="match status" value="1"/>
</dbReference>
<dbReference type="GO" id="GO:0071949">
    <property type="term" value="F:FAD binding"/>
    <property type="evidence" value="ECO:0007669"/>
    <property type="project" value="InterPro"/>
</dbReference>
<name>A0A4Z1KKU0_9HELO</name>